<accession>A0A1E3QEV6</accession>
<dbReference type="STRING" id="675824.A0A1E3QEV6"/>
<gene>
    <name evidence="2" type="ORF">LIPSTDRAFT_190</name>
    <name evidence="1" type="ORF">LIPSTDRAFT_5025</name>
</gene>
<protein>
    <submittedName>
        <fullName evidence="2">Uncharacterized protein</fullName>
    </submittedName>
</protein>
<evidence type="ECO:0000313" key="2">
    <source>
        <dbReference type="EMBL" id="ODQ76245.1"/>
    </source>
</evidence>
<reference evidence="2 3" key="1">
    <citation type="journal article" date="2016" name="Proc. Natl. Acad. Sci. U.S.A.">
        <title>Comparative genomics of biotechnologically important yeasts.</title>
        <authorList>
            <person name="Riley R."/>
            <person name="Haridas S."/>
            <person name="Wolfe K.H."/>
            <person name="Lopes M.R."/>
            <person name="Hittinger C.T."/>
            <person name="Goeker M."/>
            <person name="Salamov A.A."/>
            <person name="Wisecaver J.H."/>
            <person name="Long T.M."/>
            <person name="Calvey C.H."/>
            <person name="Aerts A.L."/>
            <person name="Barry K.W."/>
            <person name="Choi C."/>
            <person name="Clum A."/>
            <person name="Coughlan A.Y."/>
            <person name="Deshpande S."/>
            <person name="Douglass A.P."/>
            <person name="Hanson S.J."/>
            <person name="Klenk H.-P."/>
            <person name="LaButti K.M."/>
            <person name="Lapidus A."/>
            <person name="Lindquist E.A."/>
            <person name="Lipzen A.M."/>
            <person name="Meier-Kolthoff J.P."/>
            <person name="Ohm R.A."/>
            <person name="Otillar R.P."/>
            <person name="Pangilinan J.L."/>
            <person name="Peng Y."/>
            <person name="Rokas A."/>
            <person name="Rosa C.A."/>
            <person name="Scheuner C."/>
            <person name="Sibirny A.A."/>
            <person name="Slot J.C."/>
            <person name="Stielow J.B."/>
            <person name="Sun H."/>
            <person name="Kurtzman C.P."/>
            <person name="Blackwell M."/>
            <person name="Grigoriev I.V."/>
            <person name="Jeffries T.W."/>
        </authorList>
    </citation>
    <scope>NUCLEOTIDE SEQUENCE [LARGE SCALE GENOMIC DNA]</scope>
    <source>
        <strain evidence="2 3">NRRL Y-11557</strain>
    </source>
</reference>
<dbReference type="OrthoDB" id="10044727at2759"/>
<keyword evidence="3" id="KW-1185">Reference proteome</keyword>
<dbReference type="Proteomes" id="UP000094385">
    <property type="component" value="Unassembled WGS sequence"/>
</dbReference>
<evidence type="ECO:0000313" key="1">
    <source>
        <dbReference type="EMBL" id="ODQ71801.1"/>
    </source>
</evidence>
<evidence type="ECO:0000313" key="3">
    <source>
        <dbReference type="Proteomes" id="UP000094385"/>
    </source>
</evidence>
<organism evidence="2 3">
    <name type="scientific">Lipomyces starkeyi NRRL Y-11557</name>
    <dbReference type="NCBI Taxonomy" id="675824"/>
    <lineage>
        <taxon>Eukaryota</taxon>
        <taxon>Fungi</taxon>
        <taxon>Dikarya</taxon>
        <taxon>Ascomycota</taxon>
        <taxon>Saccharomycotina</taxon>
        <taxon>Lipomycetes</taxon>
        <taxon>Lipomycetales</taxon>
        <taxon>Lipomycetaceae</taxon>
        <taxon>Lipomyces</taxon>
    </lineage>
</organism>
<dbReference type="AlphaFoldDB" id="A0A1E3QEV6"/>
<sequence>MVPSMQMARVVRVILEPGKNRQGYWKSPQMCEQLEHAIQVFEKLHPDCLALFCFEQSRNHQAVADDARTIDKFNLNDHPPKSSTGLGKGFYSAAAGNTIEQAILYPDDYPNG</sequence>
<dbReference type="EMBL" id="KV454289">
    <property type="protein sequence ID" value="ODQ76245.1"/>
    <property type="molecule type" value="Genomic_DNA"/>
</dbReference>
<proteinExistence type="predicted"/>
<name>A0A1E3QEV6_LIPST</name>
<dbReference type="EMBL" id="KV454297">
    <property type="protein sequence ID" value="ODQ71801.1"/>
    <property type="molecule type" value="Genomic_DNA"/>
</dbReference>